<comment type="caution">
    <text evidence="6">The sequence shown here is derived from an EMBL/GenBank/DDBJ whole genome shotgun (WGS) entry which is preliminary data.</text>
</comment>
<dbReference type="Pfam" id="PF00271">
    <property type="entry name" value="Helicase_C"/>
    <property type="match status" value="1"/>
</dbReference>
<dbReference type="EMBL" id="JALJOR010000002">
    <property type="protein sequence ID" value="KAK9824581.1"/>
    <property type="molecule type" value="Genomic_DNA"/>
</dbReference>
<dbReference type="SMART" id="SM00490">
    <property type="entry name" value="HELICc"/>
    <property type="match status" value="1"/>
</dbReference>
<dbReference type="AlphaFoldDB" id="A0AAW1QSZ5"/>
<keyword evidence="7" id="KW-1185">Reference proteome</keyword>
<organism evidence="6 7">
    <name type="scientific">[Myrmecia] bisecta</name>
    <dbReference type="NCBI Taxonomy" id="41462"/>
    <lineage>
        <taxon>Eukaryota</taxon>
        <taxon>Viridiplantae</taxon>
        <taxon>Chlorophyta</taxon>
        <taxon>core chlorophytes</taxon>
        <taxon>Trebouxiophyceae</taxon>
        <taxon>Trebouxiales</taxon>
        <taxon>Trebouxiaceae</taxon>
        <taxon>Myrmecia</taxon>
    </lineage>
</organism>
<dbReference type="GO" id="GO:0006281">
    <property type="term" value="P:DNA repair"/>
    <property type="evidence" value="ECO:0007669"/>
    <property type="project" value="TreeGrafter"/>
</dbReference>
<dbReference type="PANTHER" id="PTHR45626:SF38">
    <property type="entry name" value="DEAD-BOX PROTEIN"/>
    <property type="match status" value="1"/>
</dbReference>
<dbReference type="InterPro" id="IPR027417">
    <property type="entry name" value="P-loop_NTPase"/>
</dbReference>
<dbReference type="GO" id="GO:0008094">
    <property type="term" value="F:ATP-dependent activity, acting on DNA"/>
    <property type="evidence" value="ECO:0007669"/>
    <property type="project" value="TreeGrafter"/>
</dbReference>
<gene>
    <name evidence="6" type="ORF">WJX72_011480</name>
</gene>
<keyword evidence="3" id="KW-0067">ATP-binding</keyword>
<evidence type="ECO:0000259" key="5">
    <source>
        <dbReference type="PROSITE" id="PS51194"/>
    </source>
</evidence>
<dbReference type="CDD" id="cd18793">
    <property type="entry name" value="SF2_C_SNF"/>
    <property type="match status" value="1"/>
</dbReference>
<dbReference type="Gene3D" id="3.40.50.300">
    <property type="entry name" value="P-loop containing nucleotide triphosphate hydrolases"/>
    <property type="match status" value="1"/>
</dbReference>
<dbReference type="GO" id="GO:0005524">
    <property type="term" value="F:ATP binding"/>
    <property type="evidence" value="ECO:0007669"/>
    <property type="project" value="UniProtKB-KW"/>
</dbReference>
<keyword evidence="2" id="KW-0378">Hydrolase</keyword>
<dbReference type="GO" id="GO:0005634">
    <property type="term" value="C:nucleus"/>
    <property type="evidence" value="ECO:0007669"/>
    <property type="project" value="TreeGrafter"/>
</dbReference>
<keyword evidence="1" id="KW-0547">Nucleotide-binding</keyword>
<dbReference type="Proteomes" id="UP001489004">
    <property type="component" value="Unassembled WGS sequence"/>
</dbReference>
<dbReference type="InterPro" id="IPR049730">
    <property type="entry name" value="SNF2/RAD54-like_C"/>
</dbReference>
<feature type="domain" description="Helicase C-terminal" evidence="5">
    <location>
        <begin position="35"/>
        <end position="188"/>
    </location>
</feature>
<dbReference type="PROSITE" id="PS51194">
    <property type="entry name" value="HELICASE_CTER"/>
    <property type="match status" value="1"/>
</dbReference>
<evidence type="ECO:0000256" key="4">
    <source>
        <dbReference type="SAM" id="MobiDB-lite"/>
    </source>
</evidence>
<dbReference type="PANTHER" id="PTHR45626">
    <property type="entry name" value="TRANSCRIPTION TERMINATION FACTOR 2-RELATED"/>
    <property type="match status" value="1"/>
</dbReference>
<proteinExistence type="predicted"/>
<dbReference type="GO" id="GO:0016787">
    <property type="term" value="F:hydrolase activity"/>
    <property type="evidence" value="ECO:0007669"/>
    <property type="project" value="UniProtKB-KW"/>
</dbReference>
<evidence type="ECO:0000313" key="7">
    <source>
        <dbReference type="Proteomes" id="UP001489004"/>
    </source>
</evidence>
<evidence type="ECO:0000256" key="3">
    <source>
        <dbReference type="ARBA" id="ARBA00022840"/>
    </source>
</evidence>
<feature type="region of interest" description="Disordered" evidence="4">
    <location>
        <begin position="1"/>
        <end position="33"/>
    </location>
</feature>
<sequence length="239" mass="26239">MSISTAQLIEGTSADPPADDQGAGQPNGQPSSESKLRALLRELRAMREQDGSAKALVFSQHLASLEWLKTRLVEEGFAYRSLAGTMTINQRQRAILDFQSDPPGTVFLLAMRASGVGINLTAANYVFLLEPAINPALEDQAIGRAWRMGQARPVTVKRFFIKGSIEERIMEVVKERREGTILSRQFGIRGASALRAASADDMPGNLQADRQLLRQHELNRLYMDPVFPAAPDDVVGPSH</sequence>
<evidence type="ECO:0000313" key="6">
    <source>
        <dbReference type="EMBL" id="KAK9824581.1"/>
    </source>
</evidence>
<protein>
    <recommendedName>
        <fullName evidence="5">Helicase C-terminal domain-containing protein</fullName>
    </recommendedName>
</protein>
<reference evidence="6 7" key="1">
    <citation type="journal article" date="2024" name="Nat. Commun.">
        <title>Phylogenomics reveals the evolutionary origins of lichenization in chlorophyte algae.</title>
        <authorList>
            <person name="Puginier C."/>
            <person name="Libourel C."/>
            <person name="Otte J."/>
            <person name="Skaloud P."/>
            <person name="Haon M."/>
            <person name="Grisel S."/>
            <person name="Petersen M."/>
            <person name="Berrin J.G."/>
            <person name="Delaux P.M."/>
            <person name="Dal Grande F."/>
            <person name="Keller J."/>
        </authorList>
    </citation>
    <scope>NUCLEOTIDE SEQUENCE [LARGE SCALE GENOMIC DNA]</scope>
    <source>
        <strain evidence="6 7">SAG 2043</strain>
    </source>
</reference>
<dbReference type="InterPro" id="IPR050628">
    <property type="entry name" value="SNF2_RAD54_helicase_TF"/>
</dbReference>
<accession>A0AAW1QSZ5</accession>
<name>A0AAW1QSZ5_9CHLO</name>
<dbReference type="SUPFAM" id="SSF52540">
    <property type="entry name" value="P-loop containing nucleoside triphosphate hydrolases"/>
    <property type="match status" value="1"/>
</dbReference>
<evidence type="ECO:0000256" key="1">
    <source>
        <dbReference type="ARBA" id="ARBA00022741"/>
    </source>
</evidence>
<feature type="compositionally biased region" description="Polar residues" evidence="4">
    <location>
        <begin position="24"/>
        <end position="33"/>
    </location>
</feature>
<evidence type="ECO:0000256" key="2">
    <source>
        <dbReference type="ARBA" id="ARBA00022801"/>
    </source>
</evidence>
<dbReference type="InterPro" id="IPR001650">
    <property type="entry name" value="Helicase_C-like"/>
</dbReference>